<evidence type="ECO:0000313" key="1">
    <source>
        <dbReference type="EMBL" id="BDU71711.1"/>
    </source>
</evidence>
<name>A0AA48GFJ1_9BACT</name>
<organism evidence="1 2">
    <name type="scientific">Mesoterricola silvestris</name>
    <dbReference type="NCBI Taxonomy" id="2927979"/>
    <lineage>
        <taxon>Bacteria</taxon>
        <taxon>Pseudomonadati</taxon>
        <taxon>Acidobacteriota</taxon>
        <taxon>Holophagae</taxon>
        <taxon>Holophagales</taxon>
        <taxon>Holophagaceae</taxon>
        <taxon>Mesoterricola</taxon>
    </lineage>
</organism>
<proteinExistence type="predicted"/>
<dbReference type="RefSeq" id="WP_316414614.1">
    <property type="nucleotide sequence ID" value="NZ_AP027080.1"/>
</dbReference>
<protein>
    <submittedName>
        <fullName evidence="1">Uncharacterized protein</fullName>
    </submittedName>
</protein>
<sequence length="61" mass="7097">MNVELVEQEAELLKLLLVKELEETRVEIHHARNMDFKLGLEVREANLKTLLTRFQPVGLAK</sequence>
<accession>A0AA48GFJ1</accession>
<evidence type="ECO:0000313" key="2">
    <source>
        <dbReference type="Proteomes" id="UP001238179"/>
    </source>
</evidence>
<dbReference type="Proteomes" id="UP001238179">
    <property type="component" value="Chromosome"/>
</dbReference>
<dbReference type="KEGG" id="msil:METEAL_08850"/>
<keyword evidence="2" id="KW-1185">Reference proteome</keyword>
<dbReference type="AlphaFoldDB" id="A0AA48GFJ1"/>
<reference evidence="2" key="1">
    <citation type="journal article" date="2023" name="Int. J. Syst. Evol. Microbiol.">
        <title>Mesoterricola silvestris gen. nov., sp. nov., Mesoterricola sediminis sp. nov., Geothrix oryzae sp. nov., Geothrix edaphica sp. nov., Geothrix rubra sp. nov., and Geothrix limicola sp. nov., six novel members of Acidobacteriota isolated from soils.</title>
        <authorList>
            <person name="Itoh H."/>
            <person name="Sugisawa Y."/>
            <person name="Mise K."/>
            <person name="Xu Z."/>
            <person name="Kuniyasu M."/>
            <person name="Ushijima N."/>
            <person name="Kawano K."/>
            <person name="Kobayashi E."/>
            <person name="Shiratori Y."/>
            <person name="Masuda Y."/>
            <person name="Senoo K."/>
        </authorList>
    </citation>
    <scope>NUCLEOTIDE SEQUENCE [LARGE SCALE GENOMIC DNA]</scope>
    <source>
        <strain evidence="2">W79</strain>
    </source>
</reference>
<gene>
    <name evidence="1" type="ORF">METEAL_08850</name>
</gene>
<dbReference type="EMBL" id="AP027080">
    <property type="protein sequence ID" value="BDU71711.1"/>
    <property type="molecule type" value="Genomic_DNA"/>
</dbReference>